<keyword evidence="9" id="KW-0575">Peroxidase</keyword>
<dbReference type="Pfam" id="PF03150">
    <property type="entry name" value="CCP_MauG"/>
    <property type="match status" value="1"/>
</dbReference>
<feature type="chain" id="PRO_5013367220" evidence="7">
    <location>
        <begin position="30"/>
        <end position="562"/>
    </location>
</feature>
<gene>
    <name evidence="9" type="primary">ccpA_5</name>
    <name evidence="9" type="ORF">RUM8411_04209</name>
</gene>
<evidence type="ECO:0000256" key="5">
    <source>
        <dbReference type="ARBA" id="ARBA00023004"/>
    </source>
</evidence>
<evidence type="ECO:0000256" key="4">
    <source>
        <dbReference type="ARBA" id="ARBA00023002"/>
    </source>
</evidence>
<comment type="subcellular location">
    <subcellularLocation>
        <location evidence="1">Cell envelope</location>
    </subcellularLocation>
</comment>
<keyword evidence="4 9" id="KW-0560">Oxidoreductase</keyword>
<organism evidence="9 10">
    <name type="scientific">Ruegeria meonggei</name>
    <dbReference type="NCBI Taxonomy" id="1446476"/>
    <lineage>
        <taxon>Bacteria</taxon>
        <taxon>Pseudomonadati</taxon>
        <taxon>Pseudomonadota</taxon>
        <taxon>Alphaproteobacteria</taxon>
        <taxon>Rhodobacterales</taxon>
        <taxon>Roseobacteraceae</taxon>
        <taxon>Ruegeria</taxon>
    </lineage>
</organism>
<proteinExistence type="predicted"/>
<keyword evidence="5 6" id="KW-0408">Iron</keyword>
<keyword evidence="2 6" id="KW-0349">Heme</keyword>
<dbReference type="SUPFAM" id="SSF46626">
    <property type="entry name" value="Cytochrome c"/>
    <property type="match status" value="2"/>
</dbReference>
<evidence type="ECO:0000313" key="9">
    <source>
        <dbReference type="EMBL" id="SLN75487.1"/>
    </source>
</evidence>
<evidence type="ECO:0000256" key="6">
    <source>
        <dbReference type="PROSITE-ProRule" id="PRU00433"/>
    </source>
</evidence>
<dbReference type="EMBL" id="FWFP01000016">
    <property type="protein sequence ID" value="SLN75487.1"/>
    <property type="molecule type" value="Genomic_DNA"/>
</dbReference>
<evidence type="ECO:0000256" key="7">
    <source>
        <dbReference type="SAM" id="SignalP"/>
    </source>
</evidence>
<dbReference type="PROSITE" id="PS51007">
    <property type="entry name" value="CYTC"/>
    <property type="match status" value="2"/>
</dbReference>
<keyword evidence="10" id="KW-1185">Reference proteome</keyword>
<dbReference type="EC" id="1.11.1.5" evidence="9"/>
<evidence type="ECO:0000259" key="8">
    <source>
        <dbReference type="PROSITE" id="PS51007"/>
    </source>
</evidence>
<dbReference type="InterPro" id="IPR009056">
    <property type="entry name" value="Cyt_c-like_dom"/>
</dbReference>
<dbReference type="GO" id="GO:0020037">
    <property type="term" value="F:heme binding"/>
    <property type="evidence" value="ECO:0007669"/>
    <property type="project" value="InterPro"/>
</dbReference>
<feature type="domain" description="Cytochrome c" evidence="8">
    <location>
        <begin position="53"/>
        <end position="234"/>
    </location>
</feature>
<reference evidence="10" key="1">
    <citation type="submission" date="2017-03" db="EMBL/GenBank/DDBJ databases">
        <authorList>
            <person name="Rodrigo-Torres L."/>
            <person name="Arahal R.D."/>
            <person name="Lucena T."/>
        </authorList>
    </citation>
    <scope>NUCLEOTIDE SEQUENCE [LARGE SCALE GENOMIC DNA]</scope>
    <source>
        <strain evidence="10">CECT 8411</strain>
    </source>
</reference>
<name>A0A1X7ACJ1_9RHOB</name>
<dbReference type="InterPro" id="IPR051395">
    <property type="entry name" value="Cytochrome_c_Peroxidase/MauG"/>
</dbReference>
<evidence type="ECO:0000256" key="3">
    <source>
        <dbReference type="ARBA" id="ARBA00022723"/>
    </source>
</evidence>
<dbReference type="InterPro" id="IPR004852">
    <property type="entry name" value="Di-haem_cyt_c_peroxidsae"/>
</dbReference>
<accession>A0A1X7ACJ1</accession>
<evidence type="ECO:0000256" key="1">
    <source>
        <dbReference type="ARBA" id="ARBA00004196"/>
    </source>
</evidence>
<dbReference type="OrthoDB" id="9805202at2"/>
<dbReference type="RefSeq" id="WP_085824654.1">
    <property type="nucleotide sequence ID" value="NZ_FWFP01000016.1"/>
</dbReference>
<dbReference type="Gene3D" id="1.10.760.10">
    <property type="entry name" value="Cytochrome c-like domain"/>
    <property type="match status" value="2"/>
</dbReference>
<keyword evidence="3 6" id="KW-0479">Metal-binding</keyword>
<protein>
    <submittedName>
        <fullName evidence="9">Cytochrome c551 peroxidase</fullName>
        <ecNumber evidence="9">1.11.1.5</ecNumber>
    </submittedName>
</protein>
<dbReference type="PANTHER" id="PTHR30600">
    <property type="entry name" value="CYTOCHROME C PEROXIDASE-RELATED"/>
    <property type="match status" value="1"/>
</dbReference>
<dbReference type="GO" id="GO:0046872">
    <property type="term" value="F:metal ion binding"/>
    <property type="evidence" value="ECO:0007669"/>
    <property type="project" value="UniProtKB-KW"/>
</dbReference>
<dbReference type="GO" id="GO:0030313">
    <property type="term" value="C:cell envelope"/>
    <property type="evidence" value="ECO:0007669"/>
    <property type="project" value="UniProtKB-SubCell"/>
</dbReference>
<dbReference type="GO" id="GO:0009055">
    <property type="term" value="F:electron transfer activity"/>
    <property type="evidence" value="ECO:0007669"/>
    <property type="project" value="InterPro"/>
</dbReference>
<dbReference type="AlphaFoldDB" id="A0A1X7ACJ1"/>
<dbReference type="Proteomes" id="UP000193778">
    <property type="component" value="Unassembled WGS sequence"/>
</dbReference>
<dbReference type="InterPro" id="IPR036909">
    <property type="entry name" value="Cyt_c-like_dom_sf"/>
</dbReference>
<evidence type="ECO:0000313" key="10">
    <source>
        <dbReference type="Proteomes" id="UP000193778"/>
    </source>
</evidence>
<evidence type="ECO:0000256" key="2">
    <source>
        <dbReference type="ARBA" id="ARBA00022617"/>
    </source>
</evidence>
<dbReference type="GO" id="GO:0004130">
    <property type="term" value="F:cytochrome-c peroxidase activity"/>
    <property type="evidence" value="ECO:0007669"/>
    <property type="project" value="UniProtKB-EC"/>
</dbReference>
<keyword evidence="7" id="KW-0732">Signal</keyword>
<feature type="signal peptide" evidence="7">
    <location>
        <begin position="1"/>
        <end position="29"/>
    </location>
</feature>
<sequence length="562" mass="60497">MLIKFKFSKATLLLGVVLLAPILANPGSAQQSLRLPQPLDDRDFLYDGTPPEDLVELGRNLFFDPILSGNRNISCGTCHDPGNGTGDGLALGIGEGGTGIGTNRITQDPVTGRVPRNAQALWNIGARAYTSMFHDGRVEDLGPTQRSPAGQTLPSGLGTALVAQAFFPVTSPIEMAGQFGENPIANAAAVEDRAIVWSLLASRVAAVPGYMTLLKAAFAEVKHPSDVTYTQLAKALAAFQTVGFRAHNSPFDRVLRTGDTSHLAQDARAGLALFYGDAGCSGCHSGPLLTDHQFHAIAMPQIGPGKGHGADLSYWRETGLPGRTEDEGRYRVTFQTSDLFAFRTPSLLNVAITGPWGHSGTFDNLGAVVRHHIDPVGSLKTYKLPDGTLPKIDRIQRLAARGSALTFKPLEPTRRDAFAARDTWVMKTFTLTDRIAAANTLPARDNLSDADVRYLVAFLETLTDPAVDQVARLVPKTVPSGLDPQPNRQTDCDLRTSGHEVTVAGHVNPLDACYDRCSRAHRLEPDMGLARGTNKAEIIRQQLGQCHSWPAFVECPVMVACR</sequence>
<feature type="domain" description="Cytochrome c" evidence="8">
    <location>
        <begin position="265"/>
        <end position="463"/>
    </location>
</feature>